<feature type="domain" description="DHHA2" evidence="5">
    <location>
        <begin position="226"/>
        <end position="376"/>
    </location>
</feature>
<dbReference type="PANTHER" id="PTHR12112">
    <property type="entry name" value="BNIP - RELATED"/>
    <property type="match status" value="1"/>
</dbReference>
<dbReference type="InterPro" id="IPR038222">
    <property type="entry name" value="DHHA2_dom_sf"/>
</dbReference>
<evidence type="ECO:0000259" key="5">
    <source>
        <dbReference type="SMART" id="SM01131"/>
    </source>
</evidence>
<protein>
    <recommendedName>
        <fullName evidence="5">DHHA2 domain-containing protein</fullName>
    </recommendedName>
</protein>
<dbReference type="InterPro" id="IPR004097">
    <property type="entry name" value="DHHA2"/>
</dbReference>
<evidence type="ECO:0000313" key="7">
    <source>
        <dbReference type="Proteomes" id="UP000013776"/>
    </source>
</evidence>
<dbReference type="Pfam" id="PF02833">
    <property type="entry name" value="DHHA2"/>
    <property type="match status" value="1"/>
</dbReference>
<dbReference type="InterPro" id="IPR038763">
    <property type="entry name" value="DHH_sf"/>
</dbReference>
<sequence>MSVTSYLRSCQQALKTLTTLPFAKQNITLVVGNESADLDSCVSSIAYGYLATLKAGSGELTIPVLNLPREDIKLRAELSLLLRSVDVSEGDLVCRDELPIEVRNADRIPFVLLDHNHFKLEGIVAEKVAVKAIIDHHVDERLYLNASPRIIRPCGSCTSLVVDHFSELWSRAQMEGETQLSLMALSAILIDTSRLSNQTTETDFDIVKFLRSRLIGTQSWDESKQYKALQQAKRDVTGLSFAQLLRDYKEWDLGSDVGFWGISSITTSMDELLSMTNWQDDLETHCANRKLDVYMIMVSRPVILALTLTNQTKHGEKELLIYLVSNAKKLYYDNFIEKATTEMLLKDWKSLSFKLDNLRIFQQGELSATRKKVASICQSIKPAKQGENELSSL</sequence>
<dbReference type="AlphaFoldDB" id="R4XP70"/>
<dbReference type="SUPFAM" id="SSF64182">
    <property type="entry name" value="DHH phosphoesterases"/>
    <property type="match status" value="1"/>
</dbReference>
<dbReference type="GO" id="GO:0046872">
    <property type="term" value="F:metal ion binding"/>
    <property type="evidence" value="ECO:0007669"/>
    <property type="project" value="UniProtKB-KW"/>
</dbReference>
<dbReference type="STRING" id="1097556.R4XP70"/>
<dbReference type="EMBL" id="CAHR02000401">
    <property type="protein sequence ID" value="CCG85045.1"/>
    <property type="molecule type" value="Genomic_DNA"/>
</dbReference>
<evidence type="ECO:0000256" key="1">
    <source>
        <dbReference type="ARBA" id="ARBA00001936"/>
    </source>
</evidence>
<evidence type="ECO:0000256" key="4">
    <source>
        <dbReference type="ARBA" id="ARBA00023211"/>
    </source>
</evidence>
<dbReference type="GO" id="GO:0005737">
    <property type="term" value="C:cytoplasm"/>
    <property type="evidence" value="ECO:0007669"/>
    <property type="project" value="InterPro"/>
</dbReference>
<dbReference type="Gene3D" id="3.10.310.20">
    <property type="entry name" value="DHHA2 domain"/>
    <property type="match status" value="1"/>
</dbReference>
<reference evidence="6 7" key="1">
    <citation type="journal article" date="2013" name="MBio">
        <title>Genome sequencing of the plant pathogen Taphrina deformans, the causal agent of peach leaf curl.</title>
        <authorList>
            <person name="Cisse O.H."/>
            <person name="Almeida J.M.G.C.F."/>
            <person name="Fonseca A."/>
            <person name="Kumar A.A."/>
            <person name="Salojaervi J."/>
            <person name="Overmyer K."/>
            <person name="Hauser P.M."/>
            <person name="Pagni M."/>
        </authorList>
    </citation>
    <scope>NUCLEOTIDE SEQUENCE [LARGE SCALE GENOMIC DNA]</scope>
    <source>
        <strain evidence="7">PYCC 5710 / ATCC 11124 / CBS 356.35 / IMI 108563 / JCM 9778 / NBRC 8474</strain>
    </source>
</reference>
<dbReference type="Proteomes" id="UP000013776">
    <property type="component" value="Unassembled WGS sequence"/>
</dbReference>
<comment type="cofactor">
    <cofactor evidence="1">
        <name>Mn(2+)</name>
        <dbReference type="ChEBI" id="CHEBI:29035"/>
    </cofactor>
</comment>
<organism evidence="6 7">
    <name type="scientific">Taphrina deformans (strain PYCC 5710 / ATCC 11124 / CBS 356.35 / IMI 108563 / JCM 9778 / NBRC 8474)</name>
    <name type="common">Peach leaf curl fungus</name>
    <name type="synonym">Lalaria deformans</name>
    <dbReference type="NCBI Taxonomy" id="1097556"/>
    <lineage>
        <taxon>Eukaryota</taxon>
        <taxon>Fungi</taxon>
        <taxon>Dikarya</taxon>
        <taxon>Ascomycota</taxon>
        <taxon>Taphrinomycotina</taxon>
        <taxon>Taphrinomycetes</taxon>
        <taxon>Taphrinales</taxon>
        <taxon>Taphrinaceae</taxon>
        <taxon>Taphrina</taxon>
    </lineage>
</organism>
<evidence type="ECO:0000256" key="2">
    <source>
        <dbReference type="ARBA" id="ARBA00022723"/>
    </source>
</evidence>
<keyword evidence="3" id="KW-0378">Hydrolase</keyword>
<dbReference type="OrthoDB" id="374045at2759"/>
<keyword evidence="7" id="KW-1185">Reference proteome</keyword>
<evidence type="ECO:0000313" key="6">
    <source>
        <dbReference type="EMBL" id="CCG85045.1"/>
    </source>
</evidence>
<dbReference type="PANTHER" id="PTHR12112:SF39">
    <property type="entry name" value="EG:152A3.5 PROTEIN (FBGN0003116_PN PROTEIN)"/>
    <property type="match status" value="1"/>
</dbReference>
<name>R4XP70_TAPDE</name>
<accession>R4XP70</accession>
<keyword evidence="4" id="KW-0464">Manganese</keyword>
<gene>
    <name evidence="6" type="ORF">TAPDE_005624</name>
</gene>
<proteinExistence type="predicted"/>
<dbReference type="VEuPathDB" id="FungiDB:TAPDE_005624"/>
<dbReference type="eggNOG" id="KOG4129">
    <property type="taxonomic scope" value="Eukaryota"/>
</dbReference>
<dbReference type="InterPro" id="IPR001667">
    <property type="entry name" value="DDH_dom"/>
</dbReference>
<evidence type="ECO:0000256" key="3">
    <source>
        <dbReference type="ARBA" id="ARBA00022801"/>
    </source>
</evidence>
<dbReference type="Pfam" id="PF01368">
    <property type="entry name" value="DHH"/>
    <property type="match status" value="1"/>
</dbReference>
<dbReference type="GO" id="GO:0004309">
    <property type="term" value="F:exopolyphosphatase activity"/>
    <property type="evidence" value="ECO:0007669"/>
    <property type="project" value="TreeGrafter"/>
</dbReference>
<dbReference type="Gene3D" id="3.90.1640.10">
    <property type="entry name" value="inorganic pyrophosphatase (n-terminal core)"/>
    <property type="match status" value="1"/>
</dbReference>
<keyword evidence="2" id="KW-0479">Metal-binding</keyword>
<comment type="caution">
    <text evidence="6">The sequence shown here is derived from an EMBL/GenBank/DDBJ whole genome shotgun (WGS) entry which is preliminary data.</text>
</comment>
<dbReference type="SMART" id="SM01131">
    <property type="entry name" value="DHHA2"/>
    <property type="match status" value="1"/>
</dbReference>